<dbReference type="Proteomes" id="UP000295325">
    <property type="component" value="Unassembled WGS sequence"/>
</dbReference>
<evidence type="ECO:0000256" key="1">
    <source>
        <dbReference type="ARBA" id="ARBA00001946"/>
    </source>
</evidence>
<dbReference type="SUPFAM" id="SSF55811">
    <property type="entry name" value="Nudix"/>
    <property type="match status" value="1"/>
</dbReference>
<dbReference type="EMBL" id="SOAZ01000010">
    <property type="protein sequence ID" value="TDT60943.1"/>
    <property type="molecule type" value="Genomic_DNA"/>
</dbReference>
<dbReference type="AlphaFoldDB" id="A0A4R7KQT5"/>
<dbReference type="PANTHER" id="PTHR43758">
    <property type="entry name" value="7,8-DIHYDRO-8-OXOGUANINE TRIPHOSPHATASE"/>
    <property type="match status" value="1"/>
</dbReference>
<accession>A0A4R7KQT5</accession>
<evidence type="ECO:0000313" key="7">
    <source>
        <dbReference type="EMBL" id="TDT60943.1"/>
    </source>
</evidence>
<comment type="caution">
    <text evidence="7">The sequence shown here is derived from an EMBL/GenBank/DDBJ whole genome shotgun (WGS) entry which is preliminary data.</text>
</comment>
<dbReference type="GO" id="GO:0016818">
    <property type="term" value="F:hydrolase activity, acting on acid anhydrides, in phosphorus-containing anhydrides"/>
    <property type="evidence" value="ECO:0007669"/>
    <property type="project" value="TreeGrafter"/>
</dbReference>
<reference evidence="7 8" key="1">
    <citation type="submission" date="2019-03" db="EMBL/GenBank/DDBJ databases">
        <title>Genomic Encyclopedia of Type Strains, Phase IV (KMG-IV): sequencing the most valuable type-strain genomes for metagenomic binning, comparative biology and taxonomic classification.</title>
        <authorList>
            <person name="Goeker M."/>
        </authorList>
    </citation>
    <scope>NUCLEOTIDE SEQUENCE [LARGE SCALE GENOMIC DNA]</scope>
    <source>
        <strain evidence="7 8">DSM 24455</strain>
    </source>
</reference>
<keyword evidence="5" id="KW-0460">Magnesium</keyword>
<dbReference type="GO" id="GO:0046872">
    <property type="term" value="F:metal ion binding"/>
    <property type="evidence" value="ECO:0007669"/>
    <property type="project" value="UniProtKB-KW"/>
</dbReference>
<evidence type="ECO:0000256" key="5">
    <source>
        <dbReference type="ARBA" id="ARBA00022842"/>
    </source>
</evidence>
<dbReference type="InterPro" id="IPR015797">
    <property type="entry name" value="NUDIX_hydrolase-like_dom_sf"/>
</dbReference>
<dbReference type="InterPro" id="IPR000086">
    <property type="entry name" value="NUDIX_hydrolase_dom"/>
</dbReference>
<evidence type="ECO:0000259" key="6">
    <source>
        <dbReference type="PROSITE" id="PS51462"/>
    </source>
</evidence>
<evidence type="ECO:0000256" key="3">
    <source>
        <dbReference type="ARBA" id="ARBA00022723"/>
    </source>
</evidence>
<protein>
    <submittedName>
        <fullName evidence="7">8-oxo-dGTP diphosphatase</fullName>
    </submittedName>
</protein>
<feature type="domain" description="Nudix hydrolase" evidence="6">
    <location>
        <begin position="13"/>
        <end position="138"/>
    </location>
</feature>
<dbReference type="PROSITE" id="PS00893">
    <property type="entry name" value="NUDIX_BOX"/>
    <property type="match status" value="1"/>
</dbReference>
<comment type="similarity">
    <text evidence="2">Belongs to the Nudix hydrolase family.</text>
</comment>
<dbReference type="InterPro" id="IPR020084">
    <property type="entry name" value="NUDIX_hydrolase_CS"/>
</dbReference>
<dbReference type="Pfam" id="PF00293">
    <property type="entry name" value="NUDIX"/>
    <property type="match status" value="1"/>
</dbReference>
<dbReference type="PROSITE" id="PS51462">
    <property type="entry name" value="NUDIX"/>
    <property type="match status" value="1"/>
</dbReference>
<name>A0A4R7KQT5_9CLOT</name>
<dbReference type="PANTHER" id="PTHR43758:SF2">
    <property type="entry name" value="OXIDIZED PURINE NUCLEOSIDE TRIPHOSPHATE HYDROLASE"/>
    <property type="match status" value="1"/>
</dbReference>
<sequence>MDRLIETIRRSSIQKVAAICYIVKYGKTLMLDRVKEPFSGYLVAPGGKKENNEDILSCIKREMYEETGIDIKEPELKVVTTEIGPDNYNWILYIFICDKFTGEVKESNEGKLVWVDIDRLDEERLNKIDKDLLPYVFSNKKYLIYLSYDEQKNCTIESIEELNL</sequence>
<keyword evidence="3" id="KW-0479">Metal-binding</keyword>
<evidence type="ECO:0000256" key="4">
    <source>
        <dbReference type="ARBA" id="ARBA00022801"/>
    </source>
</evidence>
<evidence type="ECO:0000313" key="8">
    <source>
        <dbReference type="Proteomes" id="UP000295325"/>
    </source>
</evidence>
<keyword evidence="4" id="KW-0378">Hydrolase</keyword>
<gene>
    <name evidence="7" type="ORF">EDD71_11061</name>
</gene>
<comment type="cofactor">
    <cofactor evidence="1">
        <name>Mg(2+)</name>
        <dbReference type="ChEBI" id="CHEBI:18420"/>
    </cofactor>
</comment>
<dbReference type="Gene3D" id="3.90.79.10">
    <property type="entry name" value="Nucleoside Triphosphate Pyrophosphohydrolase"/>
    <property type="match status" value="1"/>
</dbReference>
<dbReference type="OrthoDB" id="9804563at2"/>
<organism evidence="7 8">
    <name type="scientific">Fonticella tunisiensis</name>
    <dbReference type="NCBI Taxonomy" id="1096341"/>
    <lineage>
        <taxon>Bacteria</taxon>
        <taxon>Bacillati</taxon>
        <taxon>Bacillota</taxon>
        <taxon>Clostridia</taxon>
        <taxon>Eubacteriales</taxon>
        <taxon>Clostridiaceae</taxon>
        <taxon>Fonticella</taxon>
    </lineage>
</organism>
<proteinExistence type="inferred from homology"/>
<evidence type="ECO:0000256" key="2">
    <source>
        <dbReference type="ARBA" id="ARBA00005582"/>
    </source>
</evidence>
<dbReference type="RefSeq" id="WP_133628118.1">
    <property type="nucleotide sequence ID" value="NZ_SOAZ01000010.1"/>
</dbReference>
<dbReference type="GO" id="GO:0005737">
    <property type="term" value="C:cytoplasm"/>
    <property type="evidence" value="ECO:0007669"/>
    <property type="project" value="TreeGrafter"/>
</dbReference>
<keyword evidence="8" id="KW-1185">Reference proteome</keyword>